<dbReference type="AlphaFoldDB" id="A0AAW0FUF4"/>
<dbReference type="InterPro" id="IPR046522">
    <property type="entry name" value="DUF6699"/>
</dbReference>
<dbReference type="EMBL" id="JASBNA010000038">
    <property type="protein sequence ID" value="KAK7681894.1"/>
    <property type="molecule type" value="Genomic_DNA"/>
</dbReference>
<accession>A0AAW0FUF4</accession>
<organism evidence="3 4">
    <name type="scientific">Cerrena zonata</name>
    <dbReference type="NCBI Taxonomy" id="2478898"/>
    <lineage>
        <taxon>Eukaryota</taxon>
        <taxon>Fungi</taxon>
        <taxon>Dikarya</taxon>
        <taxon>Basidiomycota</taxon>
        <taxon>Agaricomycotina</taxon>
        <taxon>Agaricomycetes</taxon>
        <taxon>Polyporales</taxon>
        <taxon>Cerrenaceae</taxon>
        <taxon>Cerrena</taxon>
    </lineage>
</organism>
<comment type="caution">
    <text evidence="3">The sequence shown here is derived from an EMBL/GenBank/DDBJ whole genome shotgun (WGS) entry which is preliminary data.</text>
</comment>
<sequence>MSAPYTYPQFFYQTPYLYPFHNQPIITPFVPPCPLPPSPRGDAGGRRVRFEDEDPYPQTRPRPPSWYAGMPGTAPAPNPAPFPSPPMMYVPLPVPVAGPPPSYAHQRRRSDGAIPGMHPGWVPVPWMTYPYPQYPAPPPSQFHPLLNGEGQTPLLFFDLSIHAFNPLRVASPGSTTGKALTLEELQQQATYPGVTKMIITCDAIPQWPITLEPVDVNSNFLSVNRGANPQPITLGDVLVAIHRHLQTQISHRDWVKLSNDEATQIARAYTRRCRTFPSAESFEASQGVRKVDYLKDRYVFKGLTRRRGEDGFEYVKLLVGLR</sequence>
<protein>
    <recommendedName>
        <fullName evidence="2">DUF6699 domain-containing protein</fullName>
    </recommendedName>
</protein>
<feature type="region of interest" description="Disordered" evidence="1">
    <location>
        <begin position="33"/>
        <end position="72"/>
    </location>
</feature>
<reference evidence="3 4" key="1">
    <citation type="submission" date="2022-09" db="EMBL/GenBank/DDBJ databases">
        <authorList>
            <person name="Palmer J.M."/>
        </authorList>
    </citation>
    <scope>NUCLEOTIDE SEQUENCE [LARGE SCALE GENOMIC DNA]</scope>
    <source>
        <strain evidence="3 4">DSM 7382</strain>
    </source>
</reference>
<evidence type="ECO:0000313" key="3">
    <source>
        <dbReference type="EMBL" id="KAK7681894.1"/>
    </source>
</evidence>
<proteinExistence type="predicted"/>
<dbReference type="Pfam" id="PF20415">
    <property type="entry name" value="DUF6699"/>
    <property type="match status" value="1"/>
</dbReference>
<gene>
    <name evidence="3" type="ORF">QCA50_014856</name>
</gene>
<keyword evidence="4" id="KW-1185">Reference proteome</keyword>
<dbReference type="Proteomes" id="UP001385951">
    <property type="component" value="Unassembled WGS sequence"/>
</dbReference>
<evidence type="ECO:0000256" key="1">
    <source>
        <dbReference type="SAM" id="MobiDB-lite"/>
    </source>
</evidence>
<name>A0AAW0FUF4_9APHY</name>
<feature type="domain" description="DUF6699" evidence="2">
    <location>
        <begin position="169"/>
        <end position="306"/>
    </location>
</feature>
<evidence type="ECO:0000313" key="4">
    <source>
        <dbReference type="Proteomes" id="UP001385951"/>
    </source>
</evidence>
<evidence type="ECO:0000259" key="2">
    <source>
        <dbReference type="Pfam" id="PF20415"/>
    </source>
</evidence>